<dbReference type="GO" id="GO:0006508">
    <property type="term" value="P:proteolysis"/>
    <property type="evidence" value="ECO:0007669"/>
    <property type="project" value="UniProtKB-KW"/>
</dbReference>
<dbReference type="EMBL" id="CP039291">
    <property type="protein sequence ID" value="QCB94245.1"/>
    <property type="molecule type" value="Genomic_DNA"/>
</dbReference>
<keyword evidence="3 5" id="KW-0378">Hydrolase</keyword>
<keyword evidence="4 5" id="KW-0720">Serine protease</keyword>
<dbReference type="InterPro" id="IPR036852">
    <property type="entry name" value="Peptidase_S8/S53_dom_sf"/>
</dbReference>
<dbReference type="Pfam" id="PF00082">
    <property type="entry name" value="Peptidase_S8"/>
    <property type="match status" value="1"/>
</dbReference>
<dbReference type="PROSITE" id="PS00137">
    <property type="entry name" value="SUBTILASE_HIS"/>
    <property type="match status" value="1"/>
</dbReference>
<feature type="chain" id="PRO_5020628896" evidence="8">
    <location>
        <begin position="28"/>
        <end position="457"/>
    </location>
</feature>
<dbReference type="KEGG" id="celz:E5225_12410"/>
<feature type="active site" description="Charge relay system" evidence="5">
    <location>
        <position position="306"/>
    </location>
</feature>
<evidence type="ECO:0000256" key="8">
    <source>
        <dbReference type="SAM" id="SignalP"/>
    </source>
</evidence>
<feature type="domain" description="Peptidase S8/S53" evidence="9">
    <location>
        <begin position="94"/>
        <end position="354"/>
    </location>
</feature>
<evidence type="ECO:0000256" key="2">
    <source>
        <dbReference type="ARBA" id="ARBA00022670"/>
    </source>
</evidence>
<evidence type="ECO:0000256" key="5">
    <source>
        <dbReference type="PROSITE-ProRule" id="PRU01240"/>
    </source>
</evidence>
<sequence length="457" mass="44863">MRRVPVAATLATAAAAGLLAVVPAAAAAGTPVTTGAVTAGPVTAGPVTAGPLAAGPRTAAAATGCEPGNVQWTPQTPPALDMLQARLAWTVTRGAGVLVAVVDSGVDAANAHLTDALTGGVDLVGDGLGANGYADLHGHGTAVAGTIAAREHPGSGVVGLAPEARLFSVRVFASDDQKAREAGVGPDATRLADGIRAAADAGAQVVAVAMSSPDDTPALAEAVAYAAGRGALVVASGGNASTEEGTRYPAAAPGALGVTAVDAAGSPSLATHHGPHVRVAAPGQQVLTSAVAAGDCMYAQQEPRASFATGYAAGAAALVAAAHPDETPAQWAHRLEATAVRPDPDHRDDAIGWGVVQPYEAIVLVPDGSIRGPADPVTGAAPAPLRPEVAAPRVHRSQDPWGPVRGMGTVVTVLALSAVGVLGAVAVLRTRRHAPAVDPVGEPGDAARDEDADDAAR</sequence>
<dbReference type="PRINTS" id="PR00723">
    <property type="entry name" value="SUBTILISIN"/>
</dbReference>
<gene>
    <name evidence="10" type="ORF">E5225_12410</name>
</gene>
<keyword evidence="7" id="KW-0812">Transmembrane</keyword>
<feature type="region of interest" description="Disordered" evidence="6">
    <location>
        <begin position="436"/>
        <end position="457"/>
    </location>
</feature>
<evidence type="ECO:0000256" key="4">
    <source>
        <dbReference type="ARBA" id="ARBA00022825"/>
    </source>
</evidence>
<keyword evidence="7" id="KW-1133">Transmembrane helix</keyword>
<dbReference type="InterPro" id="IPR023827">
    <property type="entry name" value="Peptidase_S8_Asp-AS"/>
</dbReference>
<feature type="active site" description="Charge relay system" evidence="5">
    <location>
        <position position="139"/>
    </location>
</feature>
<evidence type="ECO:0000313" key="10">
    <source>
        <dbReference type="EMBL" id="QCB94245.1"/>
    </source>
</evidence>
<accession>A0A4V1CMV3</accession>
<dbReference type="PROSITE" id="PS00136">
    <property type="entry name" value="SUBTILASE_ASP"/>
    <property type="match status" value="1"/>
</dbReference>
<dbReference type="AlphaFoldDB" id="A0A4V1CMV3"/>
<feature type="transmembrane region" description="Helical" evidence="7">
    <location>
        <begin position="406"/>
        <end position="428"/>
    </location>
</feature>
<dbReference type="Proteomes" id="UP000296469">
    <property type="component" value="Chromosome"/>
</dbReference>
<dbReference type="InterPro" id="IPR022398">
    <property type="entry name" value="Peptidase_S8_His-AS"/>
</dbReference>
<evidence type="ECO:0000256" key="7">
    <source>
        <dbReference type="SAM" id="Phobius"/>
    </source>
</evidence>
<protein>
    <submittedName>
        <fullName evidence="10">Peptidase S8</fullName>
    </submittedName>
</protein>
<feature type="signal peptide" evidence="8">
    <location>
        <begin position="1"/>
        <end position="27"/>
    </location>
</feature>
<dbReference type="GO" id="GO:0004252">
    <property type="term" value="F:serine-type endopeptidase activity"/>
    <property type="evidence" value="ECO:0007669"/>
    <property type="project" value="UniProtKB-UniRule"/>
</dbReference>
<dbReference type="RefSeq" id="WP_135975235.1">
    <property type="nucleotide sequence ID" value="NZ_CP039291.1"/>
</dbReference>
<dbReference type="PROSITE" id="PS51892">
    <property type="entry name" value="SUBTILASE"/>
    <property type="match status" value="1"/>
</dbReference>
<evidence type="ECO:0000256" key="1">
    <source>
        <dbReference type="ARBA" id="ARBA00011073"/>
    </source>
</evidence>
<keyword evidence="11" id="KW-1185">Reference proteome</keyword>
<dbReference type="InterPro" id="IPR050131">
    <property type="entry name" value="Peptidase_S8_subtilisin-like"/>
</dbReference>
<comment type="similarity">
    <text evidence="1 5">Belongs to the peptidase S8 family.</text>
</comment>
<dbReference type="SUPFAM" id="SSF52743">
    <property type="entry name" value="Subtilisin-like"/>
    <property type="match status" value="1"/>
</dbReference>
<organism evidence="10 11">
    <name type="scientific">Cellulomonas shaoxiangyii</name>
    <dbReference type="NCBI Taxonomy" id="2566013"/>
    <lineage>
        <taxon>Bacteria</taxon>
        <taxon>Bacillati</taxon>
        <taxon>Actinomycetota</taxon>
        <taxon>Actinomycetes</taxon>
        <taxon>Micrococcales</taxon>
        <taxon>Cellulomonadaceae</taxon>
        <taxon>Cellulomonas</taxon>
    </lineage>
</organism>
<name>A0A4V1CMV3_9CELL</name>
<evidence type="ECO:0000259" key="9">
    <source>
        <dbReference type="Pfam" id="PF00082"/>
    </source>
</evidence>
<evidence type="ECO:0000313" key="11">
    <source>
        <dbReference type="Proteomes" id="UP000296469"/>
    </source>
</evidence>
<evidence type="ECO:0000256" key="3">
    <source>
        <dbReference type="ARBA" id="ARBA00022801"/>
    </source>
</evidence>
<keyword evidence="8" id="KW-0732">Signal</keyword>
<feature type="active site" description="Charge relay system" evidence="5">
    <location>
        <position position="103"/>
    </location>
</feature>
<proteinExistence type="inferred from homology"/>
<keyword evidence="7" id="KW-0472">Membrane</keyword>
<dbReference type="PANTHER" id="PTHR43806:SF11">
    <property type="entry name" value="CEREVISIN-RELATED"/>
    <property type="match status" value="1"/>
</dbReference>
<dbReference type="Gene3D" id="3.40.50.200">
    <property type="entry name" value="Peptidase S8/S53 domain"/>
    <property type="match status" value="1"/>
</dbReference>
<reference evidence="10 11" key="1">
    <citation type="submission" date="2019-04" db="EMBL/GenBank/DDBJ databases">
        <title>Isolation and identification of Cellulomonas shaoxiangyii sp. Nov. isolated from feces of the Tibetan antelopes (Pantholops hodgsonii) in the Qinghai-Tibet plateau of China.</title>
        <authorList>
            <person name="Tian Z."/>
        </authorList>
    </citation>
    <scope>NUCLEOTIDE SEQUENCE [LARGE SCALE GENOMIC DNA]</scope>
    <source>
        <strain evidence="10 11">Z28</strain>
    </source>
</reference>
<keyword evidence="2 5" id="KW-0645">Protease</keyword>
<dbReference type="PANTHER" id="PTHR43806">
    <property type="entry name" value="PEPTIDASE S8"/>
    <property type="match status" value="1"/>
</dbReference>
<dbReference type="InterPro" id="IPR015500">
    <property type="entry name" value="Peptidase_S8_subtilisin-rel"/>
</dbReference>
<feature type="compositionally biased region" description="Basic and acidic residues" evidence="6">
    <location>
        <begin position="445"/>
        <end position="457"/>
    </location>
</feature>
<dbReference type="InterPro" id="IPR000209">
    <property type="entry name" value="Peptidase_S8/S53_dom"/>
</dbReference>
<dbReference type="OrthoDB" id="3847604at2"/>
<evidence type="ECO:0000256" key="6">
    <source>
        <dbReference type="SAM" id="MobiDB-lite"/>
    </source>
</evidence>